<accession>B9CZA4</accession>
<name>B9CZA4_CAMRE</name>
<evidence type="ECO:0000313" key="2">
    <source>
        <dbReference type="Proteomes" id="UP000003082"/>
    </source>
</evidence>
<evidence type="ECO:0000313" key="1">
    <source>
        <dbReference type="EMBL" id="EEF14896.1"/>
    </source>
</evidence>
<sequence>MKAGSQARARLRSKFDFLALWVAFGEREISTRAHLDKFKCGFSGVV</sequence>
<gene>
    <name evidence="1" type="ORF">CAMRE0001_1687</name>
</gene>
<proteinExistence type="predicted"/>
<comment type="caution">
    <text evidence="1">The sequence shown here is derived from an EMBL/GenBank/DDBJ whole genome shotgun (WGS) entry which is preliminary data.</text>
</comment>
<dbReference type="AlphaFoldDB" id="B9CZA4"/>
<protein>
    <submittedName>
        <fullName evidence="1">Uncharacterized protein</fullName>
    </submittedName>
</protein>
<reference evidence="1 2" key="1">
    <citation type="submission" date="2008-08" db="EMBL/GenBank/DDBJ databases">
        <authorList>
            <person name="Madupu R."/>
            <person name="Durkin A.S."/>
            <person name="Torralba M."/>
            <person name="Methe B."/>
            <person name="Sutton G.G."/>
            <person name="Strausberg R.L."/>
            <person name="Nelson K.E."/>
        </authorList>
    </citation>
    <scope>NUCLEOTIDE SEQUENCE [LARGE SCALE GENOMIC DNA]</scope>
    <source>
        <strain evidence="1 2">RM3267</strain>
    </source>
</reference>
<dbReference type="Proteomes" id="UP000003082">
    <property type="component" value="Unassembled WGS sequence"/>
</dbReference>
<dbReference type="EMBL" id="ACFU01000003">
    <property type="protein sequence ID" value="EEF14896.1"/>
    <property type="molecule type" value="Genomic_DNA"/>
</dbReference>
<keyword evidence="2" id="KW-1185">Reference proteome</keyword>
<organism evidence="1 2">
    <name type="scientific">Campylobacter rectus RM3267</name>
    <dbReference type="NCBI Taxonomy" id="553218"/>
    <lineage>
        <taxon>Bacteria</taxon>
        <taxon>Pseudomonadati</taxon>
        <taxon>Campylobacterota</taxon>
        <taxon>Epsilonproteobacteria</taxon>
        <taxon>Campylobacterales</taxon>
        <taxon>Campylobacteraceae</taxon>
        <taxon>Campylobacter</taxon>
    </lineage>
</organism>